<evidence type="ECO:0000313" key="2">
    <source>
        <dbReference type="Proteomes" id="UP001184150"/>
    </source>
</evidence>
<keyword evidence="2" id="KW-1185">Reference proteome</keyword>
<protein>
    <submittedName>
        <fullName evidence="1">Uncharacterized protein</fullName>
    </submittedName>
</protein>
<evidence type="ECO:0000313" key="1">
    <source>
        <dbReference type="EMBL" id="MDR6511464.1"/>
    </source>
</evidence>
<gene>
    <name evidence="1" type="ORF">J2792_002336</name>
</gene>
<dbReference type="EMBL" id="JAVDRD010000005">
    <property type="protein sequence ID" value="MDR6511464.1"/>
    <property type="molecule type" value="Genomic_DNA"/>
</dbReference>
<name>A0ABU1MMA9_9SPHN</name>
<organism evidence="1 2">
    <name type="scientific">Novosphingobium capsulatum</name>
    <dbReference type="NCBI Taxonomy" id="13688"/>
    <lineage>
        <taxon>Bacteria</taxon>
        <taxon>Pseudomonadati</taxon>
        <taxon>Pseudomonadota</taxon>
        <taxon>Alphaproteobacteria</taxon>
        <taxon>Sphingomonadales</taxon>
        <taxon>Sphingomonadaceae</taxon>
        <taxon>Novosphingobium</taxon>
    </lineage>
</organism>
<sequence length="50" mass="5187">MALTVTQPFAGHAVGDVITDADEIKAIQADETARFVVATADEAPAEETKA</sequence>
<proteinExistence type="predicted"/>
<dbReference type="RefSeq" id="WP_309805331.1">
    <property type="nucleotide sequence ID" value="NZ_JAVDRD010000005.1"/>
</dbReference>
<comment type="caution">
    <text evidence="1">The sequence shown here is derived from an EMBL/GenBank/DDBJ whole genome shotgun (WGS) entry which is preliminary data.</text>
</comment>
<dbReference type="Proteomes" id="UP001184150">
    <property type="component" value="Unassembled WGS sequence"/>
</dbReference>
<reference evidence="1 2" key="1">
    <citation type="submission" date="2023-07" db="EMBL/GenBank/DDBJ databases">
        <title>Sorghum-associated microbial communities from plants grown in Nebraska, USA.</title>
        <authorList>
            <person name="Schachtman D."/>
        </authorList>
    </citation>
    <scope>NUCLEOTIDE SEQUENCE [LARGE SCALE GENOMIC DNA]</scope>
    <source>
        <strain evidence="1 2">DS1027</strain>
    </source>
</reference>
<accession>A0ABU1MMA9</accession>